<accession>A0A1I4YXW1</accession>
<evidence type="ECO:0000313" key="1">
    <source>
        <dbReference type="EMBL" id="SFN42865.1"/>
    </source>
</evidence>
<dbReference type="Gene3D" id="3.30.530.20">
    <property type="match status" value="1"/>
</dbReference>
<dbReference type="InterPro" id="IPR019587">
    <property type="entry name" value="Polyketide_cyclase/dehydratase"/>
</dbReference>
<dbReference type="Proteomes" id="UP000183107">
    <property type="component" value="Unassembled WGS sequence"/>
</dbReference>
<organism evidence="1 2">
    <name type="scientific">Nitrosospira briensis</name>
    <dbReference type="NCBI Taxonomy" id="35799"/>
    <lineage>
        <taxon>Bacteria</taxon>
        <taxon>Pseudomonadati</taxon>
        <taxon>Pseudomonadota</taxon>
        <taxon>Betaproteobacteria</taxon>
        <taxon>Nitrosomonadales</taxon>
        <taxon>Nitrosomonadaceae</taxon>
        <taxon>Nitrosospira</taxon>
    </lineage>
</organism>
<dbReference type="SUPFAM" id="SSF55961">
    <property type="entry name" value="Bet v1-like"/>
    <property type="match status" value="1"/>
</dbReference>
<dbReference type="OrthoDB" id="953281at2"/>
<dbReference type="InterPro" id="IPR023393">
    <property type="entry name" value="START-like_dom_sf"/>
</dbReference>
<name>A0A1I4YXW1_9PROT</name>
<dbReference type="EMBL" id="FOVJ01000001">
    <property type="protein sequence ID" value="SFN42865.1"/>
    <property type="molecule type" value="Genomic_DNA"/>
</dbReference>
<evidence type="ECO:0000313" key="2">
    <source>
        <dbReference type="Proteomes" id="UP000183107"/>
    </source>
</evidence>
<dbReference type="Pfam" id="PF10604">
    <property type="entry name" value="Polyketide_cyc2"/>
    <property type="match status" value="1"/>
</dbReference>
<sequence length="162" mass="18325">MFGMFNDTPVVGKANALIERPPQDIFNFVGANFLKNYPRWSPEVVELKPITEGPVKVGTVCKQVRVDQGRRSESTFKVMAFQPSKRICFEGVSNPYRCDYIFEATSPASASRITFTFELLSLDMFMRPFEKLIRVAVQEGTEKTVKNIKKLVEAEVAAPDHN</sequence>
<proteinExistence type="predicted"/>
<reference evidence="2" key="1">
    <citation type="submission" date="2016-10" db="EMBL/GenBank/DDBJ databases">
        <authorList>
            <person name="Varghese N."/>
        </authorList>
    </citation>
    <scope>NUCLEOTIDE SEQUENCE [LARGE SCALE GENOMIC DNA]</scope>
    <source>
        <strain evidence="2">Nsp8</strain>
    </source>
</reference>
<gene>
    <name evidence="1" type="ORF">SAMN05216386_0934</name>
</gene>
<protein>
    <submittedName>
        <fullName evidence="1">Polyketide cyclase / dehydrase and lipid transport</fullName>
    </submittedName>
</protein>
<keyword evidence="2" id="KW-1185">Reference proteome</keyword>
<dbReference type="AlphaFoldDB" id="A0A1I4YXW1"/>
<dbReference type="RefSeq" id="WP_074795080.1">
    <property type="nucleotide sequence ID" value="NZ_FOVJ01000001.1"/>
</dbReference>